<evidence type="ECO:0000256" key="2">
    <source>
        <dbReference type="SAM" id="Phobius"/>
    </source>
</evidence>
<dbReference type="SUPFAM" id="SSF47413">
    <property type="entry name" value="lambda repressor-like DNA-binding domains"/>
    <property type="match status" value="1"/>
</dbReference>
<reference evidence="4 5" key="1">
    <citation type="submission" date="2021-04" db="EMBL/GenBank/DDBJ databases">
        <title>Whole genome analysis of root endophytic bacterium Microbacterium paraoxydans ku-mp colonizing RP-bio226 rice variety.</title>
        <authorList>
            <person name="Ulaganathan K."/>
            <person name="Latha B."/>
        </authorList>
    </citation>
    <scope>NUCLEOTIDE SEQUENCE [LARGE SCALE GENOMIC DNA]</scope>
    <source>
        <strain evidence="5">ku-mp</strain>
    </source>
</reference>
<evidence type="ECO:0000313" key="5">
    <source>
        <dbReference type="Proteomes" id="UP000678243"/>
    </source>
</evidence>
<feature type="transmembrane region" description="Helical" evidence="2">
    <location>
        <begin position="266"/>
        <end position="293"/>
    </location>
</feature>
<accession>A0ABS5IPB2</accession>
<evidence type="ECO:0000256" key="1">
    <source>
        <dbReference type="ARBA" id="ARBA00023125"/>
    </source>
</evidence>
<feature type="transmembrane region" description="Helical" evidence="2">
    <location>
        <begin position="237"/>
        <end position="259"/>
    </location>
</feature>
<keyword evidence="2" id="KW-0472">Membrane</keyword>
<feature type="transmembrane region" description="Helical" evidence="2">
    <location>
        <begin position="209"/>
        <end position="231"/>
    </location>
</feature>
<dbReference type="Gene3D" id="1.10.260.40">
    <property type="entry name" value="lambda repressor-like DNA-binding domains"/>
    <property type="match status" value="1"/>
</dbReference>
<feature type="transmembrane region" description="Helical" evidence="2">
    <location>
        <begin position="121"/>
        <end position="141"/>
    </location>
</feature>
<keyword evidence="2" id="KW-1133">Transmembrane helix</keyword>
<dbReference type="InterPro" id="IPR010982">
    <property type="entry name" value="Lambda_DNA-bd_dom_sf"/>
</dbReference>
<feature type="transmembrane region" description="Helical" evidence="2">
    <location>
        <begin position="148"/>
        <end position="168"/>
    </location>
</feature>
<dbReference type="EMBL" id="JAGTUK010000002">
    <property type="protein sequence ID" value="MBS0024102.1"/>
    <property type="molecule type" value="Genomic_DNA"/>
</dbReference>
<feature type="transmembrane region" description="Helical" evidence="2">
    <location>
        <begin position="92"/>
        <end position="115"/>
    </location>
</feature>
<dbReference type="CDD" id="cd00093">
    <property type="entry name" value="HTH_XRE"/>
    <property type="match status" value="1"/>
</dbReference>
<keyword evidence="5" id="KW-1185">Reference proteome</keyword>
<proteinExistence type="predicted"/>
<dbReference type="RefSeq" id="WP_211542677.1">
    <property type="nucleotide sequence ID" value="NZ_JAGTUK010000002.1"/>
</dbReference>
<gene>
    <name evidence="4" type="ORF">KE274_08245</name>
</gene>
<dbReference type="SMART" id="SM00530">
    <property type="entry name" value="HTH_XRE"/>
    <property type="match status" value="1"/>
</dbReference>
<organism evidence="4 5">
    <name type="scientific">Microbacterium paraoxydans</name>
    <dbReference type="NCBI Taxonomy" id="199592"/>
    <lineage>
        <taxon>Bacteria</taxon>
        <taxon>Bacillati</taxon>
        <taxon>Actinomycetota</taxon>
        <taxon>Actinomycetes</taxon>
        <taxon>Micrococcales</taxon>
        <taxon>Microbacteriaceae</taxon>
        <taxon>Microbacterium</taxon>
    </lineage>
</organism>
<protein>
    <submittedName>
        <fullName evidence="4">Helix-turn-helix transcriptional regulator</fullName>
    </submittedName>
</protein>
<feature type="transmembrane region" description="Helical" evidence="2">
    <location>
        <begin position="313"/>
        <end position="334"/>
    </location>
</feature>
<dbReference type="PROSITE" id="PS50943">
    <property type="entry name" value="HTH_CROC1"/>
    <property type="match status" value="1"/>
</dbReference>
<keyword evidence="2" id="KW-0812">Transmembrane</keyword>
<dbReference type="PANTHER" id="PTHR46558">
    <property type="entry name" value="TRACRIPTIONAL REGULATORY PROTEIN-RELATED-RELATED"/>
    <property type="match status" value="1"/>
</dbReference>
<comment type="caution">
    <text evidence="4">The sequence shown here is derived from an EMBL/GenBank/DDBJ whole genome shotgun (WGS) entry which is preliminary data.</text>
</comment>
<evidence type="ECO:0000259" key="3">
    <source>
        <dbReference type="PROSITE" id="PS50943"/>
    </source>
</evidence>
<dbReference type="Proteomes" id="UP000678243">
    <property type="component" value="Unassembled WGS sequence"/>
</dbReference>
<dbReference type="Pfam" id="PF01381">
    <property type="entry name" value="HTH_3"/>
    <property type="match status" value="1"/>
</dbReference>
<name>A0ABS5IPB2_9MICO</name>
<dbReference type="InterPro" id="IPR001387">
    <property type="entry name" value="Cro/C1-type_HTH"/>
</dbReference>
<sequence length="353" mass="37587">MTHSAKQDFGDFVAEHRRATGLTQRELASMLHVTESAVSKWERGLSYPDITLLPALARELNVGVQELVRASEDVEGRADRRDAVTYRGWRSAILWTTLIGYVVAIVTCFVVDLSVSHTLTWFWVALPAVALAFSLTTLPLLRVPHAGWAALAAATVSLFALLLVVWLGSGQGSWLLIAISAVLLALVLVFTPIWLSLPGVPAAVRRLNLLLTLIVGSVAILAFLLILLAALGRADRWATLAAPIAVLALVPVWIAALAIRYVRLNGLGIAAIVTAIGAAATAILDPAISTILGEPVSRPDLSHWQVDTIDANIRLVVIAGLLVVAVALGVAAIVQARLTRAESPTLRADPPRA</sequence>
<feature type="transmembrane region" description="Helical" evidence="2">
    <location>
        <begin position="174"/>
        <end position="197"/>
    </location>
</feature>
<feature type="domain" description="HTH cro/C1-type" evidence="3">
    <location>
        <begin position="13"/>
        <end position="67"/>
    </location>
</feature>
<keyword evidence="1" id="KW-0238">DNA-binding</keyword>
<dbReference type="PANTHER" id="PTHR46558:SF11">
    <property type="entry name" value="HTH-TYPE TRANSCRIPTIONAL REGULATOR XRE"/>
    <property type="match status" value="1"/>
</dbReference>
<evidence type="ECO:0000313" key="4">
    <source>
        <dbReference type="EMBL" id="MBS0024102.1"/>
    </source>
</evidence>